<dbReference type="SMART" id="SM00327">
    <property type="entry name" value="VWA"/>
    <property type="match status" value="1"/>
</dbReference>
<dbReference type="PROSITE" id="PS50234">
    <property type="entry name" value="VWFA"/>
    <property type="match status" value="1"/>
</dbReference>
<keyword evidence="6" id="KW-1185">Reference proteome</keyword>
<dbReference type="GO" id="GO:0005829">
    <property type="term" value="C:cytosol"/>
    <property type="evidence" value="ECO:0007669"/>
    <property type="project" value="TreeGrafter"/>
</dbReference>
<gene>
    <name evidence="5" type="primary">RPN10</name>
    <name evidence="5" type="ORF">DEBR0S1_19240G</name>
</gene>
<feature type="domain" description="VWFA" evidence="4">
    <location>
        <begin position="5"/>
        <end position="188"/>
    </location>
</feature>
<keyword evidence="2" id="KW-0647">Proteasome</keyword>
<reference evidence="5 6" key="1">
    <citation type="submission" date="2019-07" db="EMBL/GenBank/DDBJ databases">
        <authorList>
            <person name="Friedrich A."/>
            <person name="Schacherer J."/>
        </authorList>
    </citation>
    <scope>NUCLEOTIDE SEQUENCE [LARGE SCALE GENOMIC DNA]</scope>
</reference>
<evidence type="ECO:0000259" key="4">
    <source>
        <dbReference type="PROSITE" id="PS50234"/>
    </source>
</evidence>
<sequence length="286" mass="30998">MVLEATIIVIDNSEYMRNGDYLTSRYQAQLDTVELIFRRKTQANPESMVGLLTMAGESTRVVSNLTTDYGELLSGVHEAKIDGQANLINGIEVACLALKNRQNKNQRQRVVVFVGSPITADDSALDALARKLKNASVAVDFINFGEEQLNTAKLERFVSIANVNSSSHLVTVPPGPYLLYDQVERSPILRDQDSSAAENASESSQNGPGGASSGGAADDFGLDDPNMDPELALAIRLSLEEERARQQQASSGAEKASGKEKLATVDEKDDKSGKDEKDDDKMDESK</sequence>
<evidence type="ECO:0000313" key="5">
    <source>
        <dbReference type="EMBL" id="VUG16532.1"/>
    </source>
</evidence>
<protein>
    <submittedName>
        <fullName evidence="5">DEBR0S1_19240g1_1</fullName>
    </submittedName>
</protein>
<dbReference type="Gene3D" id="1.10.287.3990">
    <property type="match status" value="1"/>
</dbReference>
<dbReference type="SUPFAM" id="SSF53300">
    <property type="entry name" value="vWA-like"/>
    <property type="match status" value="1"/>
</dbReference>
<dbReference type="InterPro" id="IPR002035">
    <property type="entry name" value="VWF_A"/>
</dbReference>
<dbReference type="GO" id="GO:0008540">
    <property type="term" value="C:proteasome regulatory particle, base subcomplex"/>
    <property type="evidence" value="ECO:0007669"/>
    <property type="project" value="TreeGrafter"/>
</dbReference>
<dbReference type="EMBL" id="CABFWN010000001">
    <property type="protein sequence ID" value="VUG16532.1"/>
    <property type="molecule type" value="Genomic_DNA"/>
</dbReference>
<dbReference type="Proteomes" id="UP000478008">
    <property type="component" value="Unassembled WGS sequence"/>
</dbReference>
<evidence type="ECO:0000256" key="3">
    <source>
        <dbReference type="SAM" id="MobiDB-lite"/>
    </source>
</evidence>
<name>A0A7D9CYF5_DEKBR</name>
<dbReference type="GO" id="GO:0043161">
    <property type="term" value="P:proteasome-mediated ubiquitin-dependent protein catabolic process"/>
    <property type="evidence" value="ECO:0007669"/>
    <property type="project" value="TreeGrafter"/>
</dbReference>
<feature type="region of interest" description="Disordered" evidence="3">
    <location>
        <begin position="192"/>
        <end position="286"/>
    </location>
</feature>
<dbReference type="InterPro" id="IPR027040">
    <property type="entry name" value="PSMD4"/>
</dbReference>
<dbReference type="Gene3D" id="3.40.50.410">
    <property type="entry name" value="von Willebrand factor, type A domain"/>
    <property type="match status" value="1"/>
</dbReference>
<comment type="similarity">
    <text evidence="1">Belongs to the proteasome subunit S5A family.</text>
</comment>
<dbReference type="GO" id="GO:0036435">
    <property type="term" value="F:K48-linked polyubiquitin modification-dependent protein binding"/>
    <property type="evidence" value="ECO:0007669"/>
    <property type="project" value="UniProtKB-ARBA"/>
</dbReference>
<dbReference type="PROSITE" id="PS50330">
    <property type="entry name" value="UIM"/>
    <property type="match status" value="1"/>
</dbReference>
<dbReference type="PANTHER" id="PTHR10223:SF0">
    <property type="entry name" value="26S PROTEASOME NON-ATPASE REGULATORY SUBUNIT 4"/>
    <property type="match status" value="1"/>
</dbReference>
<evidence type="ECO:0000256" key="2">
    <source>
        <dbReference type="ARBA" id="ARBA00022942"/>
    </source>
</evidence>
<dbReference type="GO" id="GO:0005634">
    <property type="term" value="C:nucleus"/>
    <property type="evidence" value="ECO:0007669"/>
    <property type="project" value="TreeGrafter"/>
</dbReference>
<dbReference type="InterPro" id="IPR003903">
    <property type="entry name" value="UIM_dom"/>
</dbReference>
<dbReference type="PANTHER" id="PTHR10223">
    <property type="entry name" value="26S PROTEASOME NON-ATPASE REGULATORY SUBUNIT 4"/>
    <property type="match status" value="1"/>
</dbReference>
<feature type="compositionally biased region" description="Low complexity" evidence="3">
    <location>
        <begin position="194"/>
        <end position="206"/>
    </location>
</feature>
<dbReference type="Pfam" id="PF13519">
    <property type="entry name" value="VWA_2"/>
    <property type="match status" value="1"/>
</dbReference>
<evidence type="ECO:0000256" key="1">
    <source>
        <dbReference type="ARBA" id="ARBA00005574"/>
    </source>
</evidence>
<feature type="compositionally biased region" description="Basic and acidic residues" evidence="3">
    <location>
        <begin position="256"/>
        <end position="286"/>
    </location>
</feature>
<evidence type="ECO:0000313" key="6">
    <source>
        <dbReference type="Proteomes" id="UP000478008"/>
    </source>
</evidence>
<dbReference type="AlphaFoldDB" id="A0A7D9CYF5"/>
<dbReference type="FunFam" id="3.40.50.410:FF:000005">
    <property type="entry name" value="26S proteasome non-ATPase regulatory subunit 4"/>
    <property type="match status" value="1"/>
</dbReference>
<dbReference type="InterPro" id="IPR036465">
    <property type="entry name" value="vWFA_dom_sf"/>
</dbReference>
<organism evidence="5 6">
    <name type="scientific">Dekkera bruxellensis</name>
    <name type="common">Brettanomyces custersii</name>
    <dbReference type="NCBI Taxonomy" id="5007"/>
    <lineage>
        <taxon>Eukaryota</taxon>
        <taxon>Fungi</taxon>
        <taxon>Dikarya</taxon>
        <taxon>Ascomycota</taxon>
        <taxon>Saccharomycotina</taxon>
        <taxon>Pichiomycetes</taxon>
        <taxon>Pichiales</taxon>
        <taxon>Pichiaceae</taxon>
        <taxon>Brettanomyces</taxon>
    </lineage>
</organism>
<accession>A0A7D9CYF5</accession>
<proteinExistence type="inferred from homology"/>